<dbReference type="CDD" id="cd06091">
    <property type="entry name" value="KOW_NusG"/>
    <property type="match status" value="1"/>
</dbReference>
<sequence>MNENSMWYVVYVIPGKEQYFIDALQKKKEKVAFSVLDILSPIEKVLVSKNNRKKEMVKRALPGYVFLKISKISDELIKFLRDTNHVSGFLGGSSPSPITEEEVQTMLNSVQSKREMLDAIPEFCIGDNVSIVEGAFEGFLGIVQSVDKEKSTLGVTLSIFGRENLVSVSFMQAKKGK</sequence>
<dbReference type="SUPFAM" id="SSF50104">
    <property type="entry name" value="Translation proteins SH3-like domain"/>
    <property type="match status" value="1"/>
</dbReference>
<keyword evidence="8" id="KW-1185">Reference proteome</keyword>
<dbReference type="PANTHER" id="PTHR30265:SF4">
    <property type="entry name" value="KOW MOTIF FAMILY PROTEIN, EXPRESSED"/>
    <property type="match status" value="1"/>
</dbReference>
<feature type="domain" description="NusG-like N-terminal" evidence="5">
    <location>
        <begin position="4"/>
        <end position="110"/>
    </location>
</feature>
<accession>A0A2U8BS05</accession>
<evidence type="ECO:0000256" key="1">
    <source>
        <dbReference type="ARBA" id="ARBA00022814"/>
    </source>
</evidence>
<dbReference type="GO" id="GO:0006353">
    <property type="term" value="P:DNA-templated transcription termination"/>
    <property type="evidence" value="ECO:0007669"/>
    <property type="project" value="UniProtKB-KW"/>
</dbReference>
<dbReference type="InterPro" id="IPR001062">
    <property type="entry name" value="Transcrpt_antiterm_NusG"/>
</dbReference>
<dbReference type="Gene3D" id="3.30.70.940">
    <property type="entry name" value="NusG, N-terminal domain"/>
    <property type="match status" value="1"/>
</dbReference>
<dbReference type="Gene3D" id="2.30.30.30">
    <property type="match status" value="1"/>
</dbReference>
<dbReference type="InterPro" id="IPR014722">
    <property type="entry name" value="Rib_uL2_dom2"/>
</dbReference>
<evidence type="ECO:0000256" key="2">
    <source>
        <dbReference type="ARBA" id="ARBA00023015"/>
    </source>
</evidence>
<evidence type="ECO:0000256" key="4">
    <source>
        <dbReference type="RuleBase" id="RU000538"/>
    </source>
</evidence>
<keyword evidence="1 4" id="KW-0889">Transcription antitermination</keyword>
<dbReference type="PANTHER" id="PTHR30265">
    <property type="entry name" value="RHO-INTERACTING TRANSCRIPTION TERMINATION FACTOR NUSG"/>
    <property type="match status" value="1"/>
</dbReference>
<dbReference type="InterPro" id="IPR043425">
    <property type="entry name" value="NusG-like"/>
</dbReference>
<dbReference type="EMBL" id="CP025989">
    <property type="protein sequence ID" value="AWD33134.1"/>
    <property type="molecule type" value="Genomic_DNA"/>
</dbReference>
<evidence type="ECO:0000256" key="3">
    <source>
        <dbReference type="ARBA" id="ARBA00023163"/>
    </source>
</evidence>
<protein>
    <recommendedName>
        <fullName evidence="4">Transcription termination/antitermination protein NusG</fullName>
    </recommendedName>
</protein>
<keyword evidence="3 4" id="KW-0804">Transcription</keyword>
<dbReference type="GO" id="GO:0006354">
    <property type="term" value="P:DNA-templated transcription elongation"/>
    <property type="evidence" value="ECO:0007669"/>
    <property type="project" value="InterPro"/>
</dbReference>
<keyword evidence="2 4" id="KW-0805">Transcription regulation</keyword>
<dbReference type="InterPro" id="IPR005824">
    <property type="entry name" value="KOW"/>
</dbReference>
<dbReference type="InterPro" id="IPR006645">
    <property type="entry name" value="NGN-like_dom"/>
</dbReference>
<dbReference type="SUPFAM" id="SSF82679">
    <property type="entry name" value="N-utilization substance G protein NusG, N-terminal domain"/>
    <property type="match status" value="1"/>
</dbReference>
<name>A0A2U8BS05_9RICK</name>
<dbReference type="InterPro" id="IPR036735">
    <property type="entry name" value="NGN_dom_sf"/>
</dbReference>
<dbReference type="GO" id="GO:0032784">
    <property type="term" value="P:regulation of DNA-templated transcription elongation"/>
    <property type="evidence" value="ECO:0007669"/>
    <property type="project" value="InterPro"/>
</dbReference>
<dbReference type="KEGG" id="fso:Fsol_00336"/>
<dbReference type="GO" id="GO:0031564">
    <property type="term" value="P:transcription antitermination"/>
    <property type="evidence" value="ECO:0007669"/>
    <property type="project" value="UniProtKB-KW"/>
</dbReference>
<dbReference type="RefSeq" id="WP_108673169.1">
    <property type="nucleotide sequence ID" value="NZ_CP025989.1"/>
</dbReference>
<evidence type="ECO:0000259" key="6">
    <source>
        <dbReference type="SMART" id="SM00739"/>
    </source>
</evidence>
<dbReference type="Proteomes" id="UP000244519">
    <property type="component" value="Chromosome"/>
</dbReference>
<gene>
    <name evidence="7" type="ORF">Fsol_00336</name>
</gene>
<dbReference type="AlphaFoldDB" id="A0A2U8BS05"/>
<dbReference type="OrthoDB" id="9809075at2"/>
<dbReference type="InterPro" id="IPR008991">
    <property type="entry name" value="Translation_prot_SH3-like_sf"/>
</dbReference>
<comment type="similarity">
    <text evidence="4">Belongs to the NusG family.</text>
</comment>
<evidence type="ECO:0000259" key="5">
    <source>
        <dbReference type="SMART" id="SM00738"/>
    </source>
</evidence>
<evidence type="ECO:0000313" key="7">
    <source>
        <dbReference type="EMBL" id="AWD33134.1"/>
    </source>
</evidence>
<organism evidence="7 8">
    <name type="scientific">Candidatus Fokinia solitaria</name>
    <dbReference type="NCBI Taxonomy" id="1802984"/>
    <lineage>
        <taxon>Bacteria</taxon>
        <taxon>Pseudomonadati</taxon>
        <taxon>Pseudomonadota</taxon>
        <taxon>Alphaproteobacteria</taxon>
        <taxon>Rickettsiales</taxon>
        <taxon>Candidatus Midichloriaceae</taxon>
        <taxon>Candidatus Fokinia</taxon>
    </lineage>
</organism>
<evidence type="ECO:0000313" key="8">
    <source>
        <dbReference type="Proteomes" id="UP000244519"/>
    </source>
</evidence>
<proteinExistence type="inferred from homology"/>
<keyword evidence="4" id="KW-0806">Transcription termination</keyword>
<dbReference type="CDD" id="cd09891">
    <property type="entry name" value="NGN_Bact_1"/>
    <property type="match status" value="1"/>
</dbReference>
<reference evidence="7 8" key="1">
    <citation type="journal article" date="2018" name="Genome Biol. Evol.">
        <title>The Genome Sequence of "Candidatus Fokinia solitaria": Insights on Reductive Evolution in Rickettsiales.</title>
        <authorList>
            <person name="Floriano A.M."/>
            <person name="Castelli M."/>
            <person name="Krenek S."/>
            <person name="Berendonk T.U."/>
            <person name="Bazzocchi C."/>
            <person name="Petroni G."/>
            <person name="Sassera D."/>
        </authorList>
    </citation>
    <scope>NUCLEOTIDE SEQUENCE [LARGE SCALE GENOMIC DNA]</scope>
    <source>
        <strain evidence="7">Rio ETE_ALG 3VII</strain>
    </source>
</reference>
<comment type="function">
    <text evidence="4">Participates in transcription elongation, termination and antitermination.</text>
</comment>
<feature type="domain" description="KOW" evidence="6">
    <location>
        <begin position="122"/>
        <end position="149"/>
    </location>
</feature>
<dbReference type="InterPro" id="IPR047050">
    <property type="entry name" value="NGN"/>
</dbReference>
<dbReference type="SMART" id="SM00738">
    <property type="entry name" value="NGN"/>
    <property type="match status" value="1"/>
</dbReference>
<dbReference type="PRINTS" id="PR00338">
    <property type="entry name" value="NUSGTNSCPFCT"/>
</dbReference>
<dbReference type="Pfam" id="PF02357">
    <property type="entry name" value="NusG"/>
    <property type="match status" value="1"/>
</dbReference>
<dbReference type="SMART" id="SM00739">
    <property type="entry name" value="KOW"/>
    <property type="match status" value="1"/>
</dbReference>